<evidence type="ECO:0000259" key="5">
    <source>
        <dbReference type="PROSITE" id="PS51007"/>
    </source>
</evidence>
<proteinExistence type="predicted"/>
<name>A0A4S4NE05_9BACT</name>
<dbReference type="AlphaFoldDB" id="A0A4S4NE05"/>
<dbReference type="GO" id="GO:0009055">
    <property type="term" value="F:electron transfer activity"/>
    <property type="evidence" value="ECO:0007669"/>
    <property type="project" value="InterPro"/>
</dbReference>
<dbReference type="Pfam" id="PF00034">
    <property type="entry name" value="Cytochrom_C"/>
    <property type="match status" value="1"/>
</dbReference>
<organism evidence="6 7">
    <name type="scientific">Neolewinella litorea</name>
    <dbReference type="NCBI Taxonomy" id="2562452"/>
    <lineage>
        <taxon>Bacteria</taxon>
        <taxon>Pseudomonadati</taxon>
        <taxon>Bacteroidota</taxon>
        <taxon>Saprospiria</taxon>
        <taxon>Saprospirales</taxon>
        <taxon>Lewinellaceae</taxon>
        <taxon>Neolewinella</taxon>
    </lineage>
</organism>
<keyword evidence="7" id="KW-1185">Reference proteome</keyword>
<dbReference type="PROSITE" id="PS51007">
    <property type="entry name" value="CYTC"/>
    <property type="match status" value="2"/>
</dbReference>
<feature type="domain" description="Cytochrome c" evidence="5">
    <location>
        <begin position="197"/>
        <end position="312"/>
    </location>
</feature>
<dbReference type="Proteomes" id="UP000308528">
    <property type="component" value="Unassembled WGS sequence"/>
</dbReference>
<feature type="domain" description="Cytochrome c" evidence="5">
    <location>
        <begin position="47"/>
        <end position="161"/>
    </location>
</feature>
<keyword evidence="3 4" id="KW-0408">Iron</keyword>
<dbReference type="GO" id="GO:0046872">
    <property type="term" value="F:metal ion binding"/>
    <property type="evidence" value="ECO:0007669"/>
    <property type="project" value="UniProtKB-KW"/>
</dbReference>
<evidence type="ECO:0000313" key="6">
    <source>
        <dbReference type="EMBL" id="THH36308.1"/>
    </source>
</evidence>
<keyword evidence="2 4" id="KW-0479">Metal-binding</keyword>
<evidence type="ECO:0000256" key="3">
    <source>
        <dbReference type="ARBA" id="ARBA00023004"/>
    </source>
</evidence>
<dbReference type="PANTHER" id="PTHR35008">
    <property type="entry name" value="BLL4482 PROTEIN-RELATED"/>
    <property type="match status" value="1"/>
</dbReference>
<dbReference type="RefSeq" id="WP_136460287.1">
    <property type="nucleotide sequence ID" value="NZ_SRSF01000010.1"/>
</dbReference>
<dbReference type="PANTHER" id="PTHR35008:SF8">
    <property type="entry name" value="ALCOHOL DEHYDROGENASE CYTOCHROME C SUBUNIT"/>
    <property type="match status" value="1"/>
</dbReference>
<dbReference type="InterPro" id="IPR036909">
    <property type="entry name" value="Cyt_c-like_dom_sf"/>
</dbReference>
<keyword evidence="1 4" id="KW-0349">Heme</keyword>
<protein>
    <submittedName>
        <fullName evidence="6">C-type cytochrome</fullName>
    </submittedName>
</protein>
<evidence type="ECO:0000256" key="4">
    <source>
        <dbReference type="PROSITE-ProRule" id="PRU00433"/>
    </source>
</evidence>
<evidence type="ECO:0000256" key="1">
    <source>
        <dbReference type="ARBA" id="ARBA00022617"/>
    </source>
</evidence>
<dbReference type="InterPro" id="IPR051459">
    <property type="entry name" value="Cytochrome_c-type_DH"/>
</dbReference>
<dbReference type="GO" id="GO:0020037">
    <property type="term" value="F:heme binding"/>
    <property type="evidence" value="ECO:0007669"/>
    <property type="project" value="InterPro"/>
</dbReference>
<dbReference type="Gene3D" id="1.10.760.10">
    <property type="entry name" value="Cytochrome c-like domain"/>
    <property type="match status" value="2"/>
</dbReference>
<gene>
    <name evidence="6" type="ORF">E4021_15470</name>
</gene>
<evidence type="ECO:0000313" key="7">
    <source>
        <dbReference type="Proteomes" id="UP000308528"/>
    </source>
</evidence>
<evidence type="ECO:0000256" key="2">
    <source>
        <dbReference type="ARBA" id="ARBA00022723"/>
    </source>
</evidence>
<sequence>MSKKILMIGAALVAVLLLIAAAGIIYVKTALPKVGPAPDLTVERTPERIARGKYLANHVMSCTDCHSERDWSQFSGPVVEHSLGQGGEVFGQEMGFPGRFVASNITPANLGDWTDGEIFRAMTSGVGKDGRALFPIMPYPAFGRADKEDILSVIAYIRTLPAIEHATEPSRADFPMNLIINTLPAEPQFTTRPDPADRVAYGEYLVTIAACTECHTKQEQGKIVGEAYAGGMEFPLPNNRLVTSANITPHASGIGNWTEDQFVARFKQYQDSSYVSPEMGPNDPQTIMPWVMFSGMEERDLRAIYAYLQTLTPVDSRIEPFRVAGMEQKDNSRFTTE</sequence>
<dbReference type="InterPro" id="IPR009056">
    <property type="entry name" value="Cyt_c-like_dom"/>
</dbReference>
<comment type="caution">
    <text evidence="6">The sequence shown here is derived from an EMBL/GenBank/DDBJ whole genome shotgun (WGS) entry which is preliminary data.</text>
</comment>
<dbReference type="EMBL" id="SRSF01000010">
    <property type="protein sequence ID" value="THH36308.1"/>
    <property type="molecule type" value="Genomic_DNA"/>
</dbReference>
<accession>A0A4S4NE05</accession>
<dbReference type="SUPFAM" id="SSF46626">
    <property type="entry name" value="Cytochrome c"/>
    <property type="match status" value="2"/>
</dbReference>
<dbReference type="OrthoDB" id="9809720at2"/>
<reference evidence="6 7" key="1">
    <citation type="submission" date="2019-04" db="EMBL/GenBank/DDBJ databases">
        <title>Lewinella litorea sp. nov., isolated from a marine sand.</title>
        <authorList>
            <person name="Yoon J.-H."/>
        </authorList>
    </citation>
    <scope>NUCLEOTIDE SEQUENCE [LARGE SCALE GENOMIC DNA]</scope>
    <source>
        <strain evidence="6 7">HSMS-39</strain>
    </source>
</reference>